<dbReference type="PANTHER" id="PTHR12243:SF69">
    <property type="entry name" value="SI:CH73-59F11.3"/>
    <property type="match status" value="1"/>
</dbReference>
<keyword evidence="3" id="KW-1185">Reference proteome</keyword>
<dbReference type="InterPro" id="IPR006578">
    <property type="entry name" value="MADF-dom"/>
</dbReference>
<dbReference type="InterPro" id="IPR039353">
    <property type="entry name" value="TF_Adf1"/>
</dbReference>
<dbReference type="PANTHER" id="PTHR12243">
    <property type="entry name" value="MADF DOMAIN TRANSCRIPTION FACTOR"/>
    <property type="match status" value="1"/>
</dbReference>
<protein>
    <recommendedName>
        <fullName evidence="1">MADF domain-containing protein</fullName>
    </recommendedName>
</protein>
<dbReference type="PROSITE" id="PS51029">
    <property type="entry name" value="MADF"/>
    <property type="match status" value="1"/>
</dbReference>
<evidence type="ECO:0000259" key="1">
    <source>
        <dbReference type="PROSITE" id="PS51029"/>
    </source>
</evidence>
<evidence type="ECO:0000313" key="3">
    <source>
        <dbReference type="Proteomes" id="UP001162156"/>
    </source>
</evidence>
<dbReference type="SMART" id="SM00595">
    <property type="entry name" value="MADF"/>
    <property type="match status" value="1"/>
</dbReference>
<organism evidence="2 3">
    <name type="scientific">Rhamnusium bicolor</name>
    <dbReference type="NCBI Taxonomy" id="1586634"/>
    <lineage>
        <taxon>Eukaryota</taxon>
        <taxon>Metazoa</taxon>
        <taxon>Ecdysozoa</taxon>
        <taxon>Arthropoda</taxon>
        <taxon>Hexapoda</taxon>
        <taxon>Insecta</taxon>
        <taxon>Pterygota</taxon>
        <taxon>Neoptera</taxon>
        <taxon>Endopterygota</taxon>
        <taxon>Coleoptera</taxon>
        <taxon>Polyphaga</taxon>
        <taxon>Cucujiformia</taxon>
        <taxon>Chrysomeloidea</taxon>
        <taxon>Cerambycidae</taxon>
        <taxon>Lepturinae</taxon>
        <taxon>Rhagiini</taxon>
        <taxon>Rhamnusium</taxon>
    </lineage>
</organism>
<dbReference type="EMBL" id="JANEYF010001891">
    <property type="protein sequence ID" value="KAJ8955053.1"/>
    <property type="molecule type" value="Genomic_DNA"/>
</dbReference>
<reference evidence="2" key="1">
    <citation type="journal article" date="2023" name="Insect Mol. Biol.">
        <title>Genome sequencing provides insights into the evolution of gene families encoding plant cell wall-degrading enzymes in longhorned beetles.</title>
        <authorList>
            <person name="Shin N.R."/>
            <person name="Okamura Y."/>
            <person name="Kirsch R."/>
            <person name="Pauchet Y."/>
        </authorList>
    </citation>
    <scope>NUCLEOTIDE SEQUENCE</scope>
    <source>
        <strain evidence="2">RBIC_L_NR</strain>
    </source>
</reference>
<accession>A0AAV8YTS8</accession>
<dbReference type="GO" id="GO:0005634">
    <property type="term" value="C:nucleus"/>
    <property type="evidence" value="ECO:0007669"/>
    <property type="project" value="TreeGrafter"/>
</dbReference>
<dbReference type="GO" id="GO:0006357">
    <property type="term" value="P:regulation of transcription by RNA polymerase II"/>
    <property type="evidence" value="ECO:0007669"/>
    <property type="project" value="TreeGrafter"/>
</dbReference>
<dbReference type="GO" id="GO:0005667">
    <property type="term" value="C:transcription regulator complex"/>
    <property type="evidence" value="ECO:0007669"/>
    <property type="project" value="TreeGrafter"/>
</dbReference>
<gene>
    <name evidence="2" type="ORF">NQ314_006931</name>
</gene>
<evidence type="ECO:0000313" key="2">
    <source>
        <dbReference type="EMBL" id="KAJ8955053.1"/>
    </source>
</evidence>
<comment type="caution">
    <text evidence="2">The sequence shown here is derived from an EMBL/GenBank/DDBJ whole genome shotgun (WGS) entry which is preliminary data.</text>
</comment>
<proteinExistence type="predicted"/>
<sequence length="94" mass="11056">MVYRWIQDLILEFIELCRAKEILWDTTNSRYYNNIKKNNAWDEIASELGIPSEECKKIIEAILAALRRENQKIKKICGTSSGKYTYIRQIVVLS</sequence>
<dbReference type="Pfam" id="PF10545">
    <property type="entry name" value="MADF_DNA_bdg"/>
    <property type="match status" value="1"/>
</dbReference>
<feature type="domain" description="MADF" evidence="1">
    <location>
        <begin position="12"/>
        <end position="94"/>
    </location>
</feature>
<name>A0AAV8YTS8_9CUCU</name>
<dbReference type="AlphaFoldDB" id="A0AAV8YTS8"/>
<dbReference type="Proteomes" id="UP001162156">
    <property type="component" value="Unassembled WGS sequence"/>
</dbReference>